<comment type="caution">
    <text evidence="2">The sequence shown here is derived from an EMBL/GenBank/DDBJ whole genome shotgun (WGS) entry which is preliminary data.</text>
</comment>
<dbReference type="SUPFAM" id="SSF117074">
    <property type="entry name" value="Hypothetical protein PA1324"/>
    <property type="match status" value="1"/>
</dbReference>
<organism evidence="2 3">
    <name type="scientific">Pseudoduganella aquatica</name>
    <dbReference type="NCBI Taxonomy" id="2660641"/>
    <lineage>
        <taxon>Bacteria</taxon>
        <taxon>Pseudomonadati</taxon>
        <taxon>Pseudomonadota</taxon>
        <taxon>Betaproteobacteria</taxon>
        <taxon>Burkholderiales</taxon>
        <taxon>Oxalobacteraceae</taxon>
        <taxon>Telluria group</taxon>
        <taxon>Pseudoduganella</taxon>
    </lineage>
</organism>
<dbReference type="AlphaFoldDB" id="A0A7X4KMA9"/>
<evidence type="ECO:0000313" key="2">
    <source>
        <dbReference type="EMBL" id="MYN07630.1"/>
    </source>
</evidence>
<dbReference type="Proteomes" id="UP000450676">
    <property type="component" value="Unassembled WGS sequence"/>
</dbReference>
<feature type="domain" description="DUF4214" evidence="1">
    <location>
        <begin position="549"/>
        <end position="599"/>
    </location>
</feature>
<name>A0A7X4KMA9_9BURK</name>
<protein>
    <submittedName>
        <fullName evidence="2">DUF4214 domain-containing protein</fullName>
    </submittedName>
</protein>
<dbReference type="Pfam" id="PF13946">
    <property type="entry name" value="DUF4214"/>
    <property type="match status" value="2"/>
</dbReference>
<proteinExistence type="predicted"/>
<keyword evidence="3" id="KW-1185">Reference proteome</keyword>
<feature type="domain" description="DUF4214" evidence="1">
    <location>
        <begin position="37"/>
        <end position="92"/>
    </location>
</feature>
<accession>A0A7X4KMA9</accession>
<dbReference type="InterPro" id="IPR025282">
    <property type="entry name" value="DUF4214"/>
</dbReference>
<gene>
    <name evidence="2" type="ORF">GTP77_09770</name>
</gene>
<evidence type="ECO:0000259" key="1">
    <source>
        <dbReference type="Pfam" id="PF13946"/>
    </source>
</evidence>
<reference evidence="2 3" key="1">
    <citation type="submission" date="2019-12" db="EMBL/GenBank/DDBJ databases">
        <title>Novel species isolated from a subtropical stream in China.</title>
        <authorList>
            <person name="Lu H."/>
        </authorList>
    </citation>
    <scope>NUCLEOTIDE SEQUENCE [LARGE SCALE GENOMIC DNA]</scope>
    <source>
        <strain evidence="2 3">FT127W</strain>
    </source>
</reference>
<dbReference type="EMBL" id="WWCU01000008">
    <property type="protein sequence ID" value="MYN07630.1"/>
    <property type="molecule type" value="Genomic_DNA"/>
</dbReference>
<dbReference type="RefSeq" id="WP_161071977.1">
    <property type="nucleotide sequence ID" value="NZ_WWCU01000008.1"/>
</dbReference>
<evidence type="ECO:0000313" key="3">
    <source>
        <dbReference type="Proteomes" id="UP000450676"/>
    </source>
</evidence>
<sequence length="704" mass="70559">MPLSPTDIAKLFVAYSNRVPEALTITLVASQSSAEVAATLAASPEFKVAHADESNAAMVRFFYHQLFGHATDAAGANYWTALLDSGAISRGALPLYLALGAQGSDKTALESKAAAALAFSAEMDTGPELAAYQGSNVALVGAYLDRVTDAASLAAFKAELPFLASTLKDWGYTAYTGQVQATGYVQGATVFNDANGNGQFDQGEWNAVTDSQGRYILTASNAGIVPPGQIPVSLLVTGGTDATTGLAQHGSYAATTQSKAVNALSSLHLQLQLQGASAAQASARLAEAFGLGATDVSKTSPLSAAIDSDPGAPASVPAALHLQVVAASLDGLQLAVARTLVSLAGGSGQLSEAQAFKAVAGALAGTLAHASGATDLSSASFISALLASSVAQAGNASLTAAAAKLSALATQAFGQVLEAGLANIEQTNTAGGGIYGALAHIGQASVVLQASLVDKLAAAMASGHPETLLTSYLGSALGVSTPAAHIGDIDTGSLNDAAAIARANSGAGVPAISAIEVGKLYAALLHRPAEPAGQGYWQAQSSVHVLETALVQSAEFQQQFGGKATDVAVNQMYLNMFGHAADSAGLQYWTGLITKGYLTLGGTAIALTQAAQGSDALALQAKAVAAAEFTAGLTVLQTEAAYTGQNLAAASAWLAGIQDDATLSSAIAALPALLKSLNENPGPFPPVAQFAALVGVAEPEAFFL</sequence>